<protein>
    <submittedName>
        <fullName evidence="2">Uncharacterized protein</fullName>
    </submittedName>
</protein>
<accession>A0A1X7V463</accession>
<feature type="region of interest" description="Disordered" evidence="1">
    <location>
        <begin position="65"/>
        <end position="95"/>
    </location>
</feature>
<feature type="region of interest" description="Disordered" evidence="1">
    <location>
        <begin position="1"/>
        <end position="21"/>
    </location>
</feature>
<evidence type="ECO:0000256" key="1">
    <source>
        <dbReference type="SAM" id="MobiDB-lite"/>
    </source>
</evidence>
<dbReference type="AlphaFoldDB" id="A0A1X7V463"/>
<sequence length="206" mass="23166">MKVRRVTRRIESSSDESQCGKVPSLDAKDFFRYHGKSYRVPTTVPFRRGRSSDVDVNSITCAEPGKTVDSIMGDRKGNDTNHADSDESSKDDMDYDNFSGDQELMECEIFEDIVKTECAVDECGGDDANTNIPSLETIKRFVLPNFVPPTMCTSSNAIDFYINLPSTFIRNCFSNPSVSSNIVRIPVIAKKHITYFMLRDGIQIFD</sequence>
<reference evidence="2" key="1">
    <citation type="submission" date="2017-05" db="UniProtKB">
        <authorList>
            <consortium name="EnsemblMetazoa"/>
        </authorList>
    </citation>
    <scope>IDENTIFICATION</scope>
</reference>
<dbReference type="EnsemblMetazoa" id="Aqu2.1.34746_001">
    <property type="protein sequence ID" value="Aqu2.1.34746_001"/>
    <property type="gene ID" value="Aqu2.1.34746"/>
</dbReference>
<evidence type="ECO:0000313" key="2">
    <source>
        <dbReference type="EnsemblMetazoa" id="Aqu2.1.34746_001"/>
    </source>
</evidence>
<proteinExistence type="predicted"/>
<organism evidence="2">
    <name type="scientific">Amphimedon queenslandica</name>
    <name type="common">Sponge</name>
    <dbReference type="NCBI Taxonomy" id="400682"/>
    <lineage>
        <taxon>Eukaryota</taxon>
        <taxon>Metazoa</taxon>
        <taxon>Porifera</taxon>
        <taxon>Demospongiae</taxon>
        <taxon>Heteroscleromorpha</taxon>
        <taxon>Haplosclerida</taxon>
        <taxon>Niphatidae</taxon>
        <taxon>Amphimedon</taxon>
    </lineage>
</organism>
<feature type="compositionally biased region" description="Basic and acidic residues" evidence="1">
    <location>
        <begin position="72"/>
        <end position="92"/>
    </location>
</feature>
<dbReference type="InParanoid" id="A0A1X7V463"/>
<name>A0A1X7V463_AMPQE</name>